<dbReference type="GO" id="GO:0070847">
    <property type="term" value="C:core mediator complex"/>
    <property type="evidence" value="ECO:0007669"/>
    <property type="project" value="TreeGrafter"/>
</dbReference>
<dbReference type="AlphaFoldDB" id="A0A420YMN3"/>
<gene>
    <name evidence="12" type="primary">MED7</name>
    <name evidence="12" type="ORF">DL546_003031</name>
</gene>
<accession>A0A420YMN3</accession>
<evidence type="ECO:0000313" key="13">
    <source>
        <dbReference type="Proteomes" id="UP000275385"/>
    </source>
</evidence>
<evidence type="ECO:0000256" key="5">
    <source>
        <dbReference type="ARBA" id="ARBA00023015"/>
    </source>
</evidence>
<dbReference type="InterPro" id="IPR044888">
    <property type="entry name" value="Mediatior_Med7_sf"/>
</dbReference>
<dbReference type="GO" id="GO:0016592">
    <property type="term" value="C:mediator complex"/>
    <property type="evidence" value="ECO:0007669"/>
    <property type="project" value="InterPro"/>
</dbReference>
<comment type="similarity">
    <text evidence="2 10">Belongs to the Mediator complex subunit 7 family.</text>
</comment>
<sequence length="259" mass="29211">MADQQQGIELSATFPDPPPFWRDFTPEKIEQYEDLKARYADQNGLDVSSVFRVPNVPADLINLQPPPEPTTRKWRLFDEQIPLSLDIQLKSLEDSNIENLVSHDGDIDGKHVDRAFELKRLAKSLLLNFLELMGVMGMNPEQGAEKVKDIQTLLLNFHHILNEYRPHQAREQLIALMQDQLDAKRAETAAIRAVTDKAKRVMEGLGSIEVPSAKDGPTVPSVGNKAVDSAQHASQTRLSDDLQRELEREAWLSIESEIS</sequence>
<dbReference type="Gene3D" id="6.10.140.1520">
    <property type="match status" value="1"/>
</dbReference>
<keyword evidence="6 10" id="KW-0010">Activator</keyword>
<evidence type="ECO:0000256" key="9">
    <source>
        <dbReference type="ARBA" id="ARBA00025687"/>
    </source>
</evidence>
<dbReference type="Gene3D" id="6.10.140.200">
    <property type="match status" value="1"/>
</dbReference>
<evidence type="ECO:0000256" key="4">
    <source>
        <dbReference type="ARBA" id="ARBA00020631"/>
    </source>
</evidence>
<keyword evidence="7 10" id="KW-0804">Transcription</keyword>
<comment type="subunit">
    <text evidence="3 10">Component of the Mediator complex.</text>
</comment>
<dbReference type="InterPro" id="IPR037212">
    <property type="entry name" value="Med7/Med21-like"/>
</dbReference>
<keyword evidence="8 10" id="KW-0539">Nucleus</keyword>
<dbReference type="EMBL" id="QVQW01000002">
    <property type="protein sequence ID" value="RKU49065.1"/>
    <property type="molecule type" value="Genomic_DNA"/>
</dbReference>
<comment type="caution">
    <text evidence="12">The sequence shown here is derived from an EMBL/GenBank/DDBJ whole genome shotgun (WGS) entry which is preliminary data.</text>
</comment>
<comment type="subcellular location">
    <subcellularLocation>
        <location evidence="1 10">Nucleus</location>
    </subcellularLocation>
</comment>
<comment type="function">
    <text evidence="9">Component of the Mediator complex, a coactivator involved in the regulated transcription of nearly all RNA polymerase II-dependent genes. Mediator functions as a bridge to convey information from gene-specific regulatory proteins to the basal RNA polymerase II transcription machinery. Mediator is recruited to promoters by direct interactions with regulatory proteins and serves as a scaffold for the assembly of a functional preinitiation complex with RNA polymerase II and the general transcription factors.</text>
</comment>
<dbReference type="Pfam" id="PF05983">
    <property type="entry name" value="Med7"/>
    <property type="match status" value="1"/>
</dbReference>
<feature type="region of interest" description="Disordered" evidence="11">
    <location>
        <begin position="209"/>
        <end position="242"/>
    </location>
</feature>
<evidence type="ECO:0000256" key="1">
    <source>
        <dbReference type="ARBA" id="ARBA00004123"/>
    </source>
</evidence>
<keyword evidence="13" id="KW-1185">Reference proteome</keyword>
<proteinExistence type="inferred from homology"/>
<evidence type="ECO:0000256" key="7">
    <source>
        <dbReference type="ARBA" id="ARBA00023163"/>
    </source>
</evidence>
<evidence type="ECO:0000256" key="3">
    <source>
        <dbReference type="ARBA" id="ARBA00011837"/>
    </source>
</evidence>
<evidence type="ECO:0000256" key="11">
    <source>
        <dbReference type="SAM" id="MobiDB-lite"/>
    </source>
</evidence>
<reference evidence="12 13" key="1">
    <citation type="submission" date="2018-08" db="EMBL/GenBank/DDBJ databases">
        <title>Draft genome of the lignicolous fungus Coniochaeta pulveracea.</title>
        <authorList>
            <person name="Borstlap C.J."/>
            <person name="De Witt R.N."/>
            <person name="Botha A."/>
            <person name="Volschenk H."/>
        </authorList>
    </citation>
    <scope>NUCLEOTIDE SEQUENCE [LARGE SCALE GENOMIC DNA]</scope>
    <source>
        <strain evidence="12 13">CAB683</strain>
    </source>
</reference>
<dbReference type="STRING" id="177199.A0A420YMN3"/>
<dbReference type="SUPFAM" id="SSF140718">
    <property type="entry name" value="Mediator hinge subcomplex-like"/>
    <property type="match status" value="1"/>
</dbReference>
<evidence type="ECO:0000256" key="2">
    <source>
        <dbReference type="ARBA" id="ARBA00009994"/>
    </source>
</evidence>
<dbReference type="GO" id="GO:0003712">
    <property type="term" value="F:transcription coregulator activity"/>
    <property type="evidence" value="ECO:0007669"/>
    <property type="project" value="InterPro"/>
</dbReference>
<name>A0A420YMN3_9PEZI</name>
<protein>
    <recommendedName>
        <fullName evidence="4 10">Mediator of RNA polymerase II transcription subunit 7</fullName>
    </recommendedName>
</protein>
<evidence type="ECO:0000256" key="10">
    <source>
        <dbReference type="RuleBase" id="RU364060"/>
    </source>
</evidence>
<evidence type="ECO:0000313" key="12">
    <source>
        <dbReference type="EMBL" id="RKU49065.1"/>
    </source>
</evidence>
<dbReference type="PANTHER" id="PTHR21428">
    <property type="entry name" value="MEDIATOR OF RNA POLYMERASE II TRANSCRIPTION SUBUNIT 7"/>
    <property type="match status" value="1"/>
</dbReference>
<dbReference type="Proteomes" id="UP000275385">
    <property type="component" value="Unassembled WGS sequence"/>
</dbReference>
<dbReference type="PANTHER" id="PTHR21428:SF11">
    <property type="entry name" value="MEDIATOR OF RNA POLYMERASE II TRANSCRIPTION SUBUNIT 7"/>
    <property type="match status" value="1"/>
</dbReference>
<organism evidence="12 13">
    <name type="scientific">Coniochaeta pulveracea</name>
    <dbReference type="NCBI Taxonomy" id="177199"/>
    <lineage>
        <taxon>Eukaryota</taxon>
        <taxon>Fungi</taxon>
        <taxon>Dikarya</taxon>
        <taxon>Ascomycota</taxon>
        <taxon>Pezizomycotina</taxon>
        <taxon>Sordariomycetes</taxon>
        <taxon>Sordariomycetidae</taxon>
        <taxon>Coniochaetales</taxon>
        <taxon>Coniochaetaceae</taxon>
        <taxon>Coniochaeta</taxon>
    </lineage>
</organism>
<dbReference type="InterPro" id="IPR009244">
    <property type="entry name" value="Mediatior_Med7"/>
</dbReference>
<dbReference type="OrthoDB" id="10253553at2759"/>
<dbReference type="GO" id="GO:0006357">
    <property type="term" value="P:regulation of transcription by RNA polymerase II"/>
    <property type="evidence" value="ECO:0007669"/>
    <property type="project" value="InterPro"/>
</dbReference>
<evidence type="ECO:0000256" key="8">
    <source>
        <dbReference type="ARBA" id="ARBA00023242"/>
    </source>
</evidence>
<evidence type="ECO:0000256" key="6">
    <source>
        <dbReference type="ARBA" id="ARBA00023159"/>
    </source>
</evidence>
<keyword evidence="5 10" id="KW-0805">Transcription regulation</keyword>